<name>A0A811TYB1_CERCA</name>
<organism evidence="1 2">
    <name type="scientific">Ceratitis capitata</name>
    <name type="common">Mediterranean fruit fly</name>
    <name type="synonym">Tephritis capitata</name>
    <dbReference type="NCBI Taxonomy" id="7213"/>
    <lineage>
        <taxon>Eukaryota</taxon>
        <taxon>Metazoa</taxon>
        <taxon>Ecdysozoa</taxon>
        <taxon>Arthropoda</taxon>
        <taxon>Hexapoda</taxon>
        <taxon>Insecta</taxon>
        <taxon>Pterygota</taxon>
        <taxon>Neoptera</taxon>
        <taxon>Endopterygota</taxon>
        <taxon>Diptera</taxon>
        <taxon>Brachycera</taxon>
        <taxon>Muscomorpha</taxon>
        <taxon>Tephritoidea</taxon>
        <taxon>Tephritidae</taxon>
        <taxon>Ceratitis</taxon>
        <taxon>Ceratitis</taxon>
    </lineage>
</organism>
<comment type="caution">
    <text evidence="1">The sequence shown here is derived from an EMBL/GenBank/DDBJ whole genome shotgun (WGS) entry which is preliminary data.</text>
</comment>
<evidence type="ECO:0000313" key="1">
    <source>
        <dbReference type="EMBL" id="CAD6991060.1"/>
    </source>
</evidence>
<evidence type="ECO:0000313" key="2">
    <source>
        <dbReference type="Proteomes" id="UP000606786"/>
    </source>
</evidence>
<gene>
    <name evidence="1" type="ORF">CCAP1982_LOCUS9</name>
</gene>
<dbReference type="AlphaFoldDB" id="A0A811TYB1"/>
<dbReference type="Proteomes" id="UP000606786">
    <property type="component" value="Unassembled WGS sequence"/>
</dbReference>
<dbReference type="EMBL" id="CAJHJT010000001">
    <property type="protein sequence ID" value="CAD6991060.1"/>
    <property type="molecule type" value="Genomic_DNA"/>
</dbReference>
<reference evidence="1" key="1">
    <citation type="submission" date="2020-11" db="EMBL/GenBank/DDBJ databases">
        <authorList>
            <person name="Whitehead M."/>
        </authorList>
    </citation>
    <scope>NUCLEOTIDE SEQUENCE</scope>
    <source>
        <strain evidence="1">EGII</strain>
    </source>
</reference>
<proteinExistence type="predicted"/>
<accession>A0A811TYB1</accession>
<sequence>MHLKRENNRRSNFRVQCNHLRQNFLARVDRPQQLHSNSNSNSNNNNILQYTRTHLQHPQHFEHNQQKLSFCCHCCRRSAALASKSTSYLQSHIHAHSQLTHNRH</sequence>
<keyword evidence="2" id="KW-1185">Reference proteome</keyword>
<protein>
    <submittedName>
        <fullName evidence="1">(Mediterranean fruit fly) hypothetical protein</fullName>
    </submittedName>
</protein>